<keyword evidence="3" id="KW-1185">Reference proteome</keyword>
<dbReference type="AlphaFoldDB" id="A0A2T1NFD8"/>
<feature type="transmembrane region" description="Helical" evidence="1">
    <location>
        <begin position="169"/>
        <end position="187"/>
    </location>
</feature>
<sequence length="238" mass="28003">MIFNPTNIEEKLRLQQSKQIAQPDILKQVQAIFDAENVKEINIENELKSANSTTSNSFNIELLKSDQIFHIDSIKKTCIDYRLRFLDTKYFKNEFPQEAINKIKALEKEHNITLSGFKIMAPSKLFKLENPDDPLLFAPIGNDYYYLIHKWGNDLNPLRKWRMLPFKSYENLLVFALIVSFALTYLFNYNLPQDNNYTSYFFLLFLFMFKSIVGIVIYYAISQGKNVNSAIWNNKYSK</sequence>
<evidence type="ECO:0000313" key="3">
    <source>
        <dbReference type="Proteomes" id="UP000238430"/>
    </source>
</evidence>
<keyword evidence="1" id="KW-1133">Transmembrane helix</keyword>
<organism evidence="2 3">
    <name type="scientific">Mesoflavibacter zeaxanthinifaciens subsp. sabulilitoris</name>
    <dbReference type="NCBI Taxonomy" id="1520893"/>
    <lineage>
        <taxon>Bacteria</taxon>
        <taxon>Pseudomonadati</taxon>
        <taxon>Bacteroidota</taxon>
        <taxon>Flavobacteriia</taxon>
        <taxon>Flavobacteriales</taxon>
        <taxon>Flavobacteriaceae</taxon>
        <taxon>Mesoflavibacter</taxon>
    </lineage>
</organism>
<protein>
    <submittedName>
        <fullName evidence="2">Uncharacterized protein</fullName>
    </submittedName>
</protein>
<dbReference type="OrthoDB" id="1425482at2"/>
<name>A0A2T1NFD8_9FLAO</name>
<evidence type="ECO:0000313" key="2">
    <source>
        <dbReference type="EMBL" id="PSG91154.1"/>
    </source>
</evidence>
<accession>A0A2T1NFD8</accession>
<dbReference type="EMBL" id="PXOT01000022">
    <property type="protein sequence ID" value="PSG91154.1"/>
    <property type="molecule type" value="Genomic_DNA"/>
</dbReference>
<dbReference type="RefSeq" id="WP_106678671.1">
    <property type="nucleotide sequence ID" value="NZ_JACHWV010000007.1"/>
</dbReference>
<reference evidence="2 3" key="1">
    <citation type="submission" date="2018-03" db="EMBL/GenBank/DDBJ databases">
        <title>Mesoflavibacter sp. HG37 and Mesoflavibacter sp. HG96 sp.nov., two marine bacteria isolated from seawater of Western Pacific Ocean.</title>
        <authorList>
            <person name="Cheng H."/>
            <person name="Wu Y.-H."/>
            <person name="Guo L.-L."/>
            <person name="Xu X.-W."/>
        </authorList>
    </citation>
    <scope>NUCLEOTIDE SEQUENCE [LARGE SCALE GENOMIC DNA]</scope>
    <source>
        <strain evidence="2 3">KCTC 42117</strain>
    </source>
</reference>
<dbReference type="Proteomes" id="UP000238430">
    <property type="component" value="Unassembled WGS sequence"/>
</dbReference>
<keyword evidence="1" id="KW-0812">Transmembrane</keyword>
<proteinExistence type="predicted"/>
<comment type="caution">
    <text evidence="2">The sequence shown here is derived from an EMBL/GenBank/DDBJ whole genome shotgun (WGS) entry which is preliminary data.</text>
</comment>
<gene>
    <name evidence="2" type="ORF">C7H61_07850</name>
</gene>
<evidence type="ECO:0000256" key="1">
    <source>
        <dbReference type="SAM" id="Phobius"/>
    </source>
</evidence>
<keyword evidence="1" id="KW-0472">Membrane</keyword>
<feature type="transmembrane region" description="Helical" evidence="1">
    <location>
        <begin position="199"/>
        <end position="221"/>
    </location>
</feature>